<dbReference type="Gene3D" id="1.10.150.20">
    <property type="entry name" value="5' to 3' exonuclease, C-terminal subdomain"/>
    <property type="match status" value="1"/>
</dbReference>
<dbReference type="RefSeq" id="WP_054538472.1">
    <property type="nucleotide sequence ID" value="NZ_JACIEQ010000001.1"/>
</dbReference>
<proteinExistence type="predicted"/>
<comment type="caution">
    <text evidence="2">The sequence shown here is derived from an EMBL/GenBank/DDBJ whole genome shotgun (WGS) entry which is preliminary data.</text>
</comment>
<accession>A0A840C8N0</accession>
<keyword evidence="3" id="KW-1185">Reference proteome</keyword>
<organism evidence="2 3">
    <name type="scientific">Actibacterium naphthalenivorans</name>
    <dbReference type="NCBI Taxonomy" id="1614693"/>
    <lineage>
        <taxon>Bacteria</taxon>
        <taxon>Pseudomonadati</taxon>
        <taxon>Pseudomonadota</taxon>
        <taxon>Alphaproteobacteria</taxon>
        <taxon>Rhodobacterales</taxon>
        <taxon>Roseobacteraceae</taxon>
        <taxon>Actibacterium</taxon>
    </lineage>
</organism>
<dbReference type="EMBL" id="JACIEQ010000001">
    <property type="protein sequence ID" value="MBB4020392.1"/>
    <property type="molecule type" value="Genomic_DNA"/>
</dbReference>
<keyword evidence="1" id="KW-0812">Transmembrane</keyword>
<keyword evidence="1" id="KW-1133">Transmembrane helix</keyword>
<reference evidence="2" key="1">
    <citation type="submission" date="2020-08" db="EMBL/GenBank/DDBJ databases">
        <title>Genomic Encyclopedia of Type Strains, Phase IV (KMG-IV): sequencing the most valuable type-strain genomes for metagenomic binning, comparative biology and taxonomic classification.</title>
        <authorList>
            <person name="Goeker M."/>
        </authorList>
    </citation>
    <scope>NUCLEOTIDE SEQUENCE [LARGE SCALE GENOMIC DNA]</scope>
    <source>
        <strain evidence="2">DSM 105040</strain>
    </source>
</reference>
<evidence type="ECO:0000256" key="1">
    <source>
        <dbReference type="SAM" id="Phobius"/>
    </source>
</evidence>
<protein>
    <submittedName>
        <fullName evidence="2">NADH-quinone oxidoreductase subunit E</fullName>
    </submittedName>
</protein>
<name>A0A840C8N0_9RHOB</name>
<evidence type="ECO:0000313" key="2">
    <source>
        <dbReference type="EMBL" id="MBB4020392.1"/>
    </source>
</evidence>
<feature type="transmembrane region" description="Helical" evidence="1">
    <location>
        <begin position="37"/>
        <end position="59"/>
    </location>
</feature>
<keyword evidence="1" id="KW-0472">Membrane</keyword>
<evidence type="ECO:0000313" key="3">
    <source>
        <dbReference type="Proteomes" id="UP000585681"/>
    </source>
</evidence>
<dbReference type="AlphaFoldDB" id="A0A840C8N0"/>
<feature type="transmembrane region" description="Helical" evidence="1">
    <location>
        <begin position="12"/>
        <end position="31"/>
    </location>
</feature>
<gene>
    <name evidence="2" type="ORF">GGR17_000183</name>
</gene>
<dbReference type="Proteomes" id="UP000585681">
    <property type="component" value="Unassembled WGS sequence"/>
</dbReference>
<sequence length="214" mass="22492">MAETSKDMGCALKLWIAAAVVGFVVMVFLLLGDLSWLAAMFVGLVAAILVGMFLTWLICRPAERVRTAPATEPVDPVALVSGTAVPEPAPQPKARAVEPAPIATAEPAPVPVAAMEPAAETPGAAGEGIRPAALTAPRGGGADDLKMIKGVGPKLEQLLHELGFYHFDQVAGWSKDEVAWVDQNLKGFKGRVTRDDWVAQAKRLAEGGETAFSK</sequence>